<keyword evidence="4 9" id="KW-0812">Transmembrane</keyword>
<feature type="transmembrane region" description="Helical" evidence="9">
    <location>
        <begin position="162"/>
        <end position="188"/>
    </location>
</feature>
<dbReference type="InterPro" id="IPR002898">
    <property type="entry name" value="MotA_ExbB_proton_chnl"/>
</dbReference>
<dbReference type="EMBL" id="CP042261">
    <property type="protein sequence ID" value="QDY68235.1"/>
    <property type="molecule type" value="Genomic_DNA"/>
</dbReference>
<feature type="domain" description="MotA/TolQ/ExbB proton channel" evidence="10">
    <location>
        <begin position="83"/>
        <end position="195"/>
    </location>
</feature>
<evidence type="ECO:0000256" key="7">
    <source>
        <dbReference type="ARBA" id="ARBA00023136"/>
    </source>
</evidence>
<evidence type="ECO:0000259" key="10">
    <source>
        <dbReference type="Pfam" id="PF01618"/>
    </source>
</evidence>
<proteinExistence type="inferred from homology"/>
<keyword evidence="2 8" id="KW-0813">Transport</keyword>
<dbReference type="AlphaFoldDB" id="A0A5B8I4Y0"/>
<dbReference type="Proteomes" id="UP000318483">
    <property type="component" value="Chromosome"/>
</dbReference>
<organism evidence="11 12">
    <name type="scientific">Qingshengfaniella alkalisoli</name>
    <dbReference type="NCBI Taxonomy" id="2599296"/>
    <lineage>
        <taxon>Bacteria</taxon>
        <taxon>Pseudomonadati</taxon>
        <taxon>Pseudomonadota</taxon>
        <taxon>Alphaproteobacteria</taxon>
        <taxon>Rhodobacterales</taxon>
        <taxon>Paracoccaceae</taxon>
        <taxon>Qingshengfaniella</taxon>
    </lineage>
</organism>
<evidence type="ECO:0000313" key="12">
    <source>
        <dbReference type="Proteomes" id="UP000318483"/>
    </source>
</evidence>
<evidence type="ECO:0000256" key="8">
    <source>
        <dbReference type="RuleBase" id="RU004057"/>
    </source>
</evidence>
<evidence type="ECO:0000256" key="9">
    <source>
        <dbReference type="SAM" id="Phobius"/>
    </source>
</evidence>
<dbReference type="PANTHER" id="PTHR30625:SF15">
    <property type="entry name" value="BIOPOLYMER TRANSPORT PROTEIN EXBB"/>
    <property type="match status" value="1"/>
</dbReference>
<dbReference type="OrthoDB" id="4045at2"/>
<keyword evidence="6 9" id="KW-1133">Transmembrane helix</keyword>
<accession>A0A5B8I4Y0</accession>
<dbReference type="InterPro" id="IPR050790">
    <property type="entry name" value="ExbB/TolQ_transport"/>
</dbReference>
<name>A0A5B8I4Y0_9RHOB</name>
<dbReference type="KEGG" id="lit:FPZ52_00420"/>
<evidence type="ECO:0000256" key="4">
    <source>
        <dbReference type="ARBA" id="ARBA00022692"/>
    </source>
</evidence>
<evidence type="ECO:0000256" key="1">
    <source>
        <dbReference type="ARBA" id="ARBA00004651"/>
    </source>
</evidence>
<keyword evidence="7 9" id="KW-0472">Membrane</keyword>
<dbReference type="RefSeq" id="WP_146362663.1">
    <property type="nucleotide sequence ID" value="NZ_CP042261.1"/>
</dbReference>
<dbReference type="GO" id="GO:0005886">
    <property type="term" value="C:plasma membrane"/>
    <property type="evidence" value="ECO:0007669"/>
    <property type="project" value="UniProtKB-SubCell"/>
</dbReference>
<dbReference type="Pfam" id="PF01618">
    <property type="entry name" value="MotA_ExbB"/>
    <property type="match status" value="1"/>
</dbReference>
<comment type="subcellular location">
    <subcellularLocation>
        <location evidence="1">Cell membrane</location>
        <topology evidence="1">Multi-pass membrane protein</topology>
    </subcellularLocation>
    <subcellularLocation>
        <location evidence="8">Membrane</location>
        <topology evidence="8">Multi-pass membrane protein</topology>
    </subcellularLocation>
</comment>
<evidence type="ECO:0000256" key="5">
    <source>
        <dbReference type="ARBA" id="ARBA00022927"/>
    </source>
</evidence>
<feature type="transmembrane region" description="Helical" evidence="9">
    <location>
        <begin position="12"/>
        <end position="38"/>
    </location>
</feature>
<comment type="similarity">
    <text evidence="8">Belongs to the exbB/tolQ family.</text>
</comment>
<dbReference type="GO" id="GO:0017038">
    <property type="term" value="P:protein import"/>
    <property type="evidence" value="ECO:0007669"/>
    <property type="project" value="TreeGrafter"/>
</dbReference>
<protein>
    <submittedName>
        <fullName evidence="11">MotA/TolQ/ExbB proton channel family protein</fullName>
    </submittedName>
</protein>
<keyword evidence="12" id="KW-1185">Reference proteome</keyword>
<sequence length="229" mass="24139">MISFDAARATLAHLVGLGGPVVALLLLLSVIAGAVVLYKFWQYAVGGVGCHRRLEVALDRWQAGDRAVAEGIAREARSYVQSVIIASMSAAKRQIQSSDVLGKLEADAETELSRLESGFRILDSIAQVAPLLGLFGTVLGMIDAFRALQDAGQSVDPSVLAGGIWVALLTTAVGLAVAIPSALFLTWFESRVARERIFLDRAIQTILAPAEAIKAEASAVTALKAARAT</sequence>
<evidence type="ECO:0000256" key="6">
    <source>
        <dbReference type="ARBA" id="ARBA00022989"/>
    </source>
</evidence>
<dbReference type="PANTHER" id="PTHR30625">
    <property type="entry name" value="PROTEIN TOLQ"/>
    <property type="match status" value="1"/>
</dbReference>
<keyword evidence="5 8" id="KW-0653">Protein transport</keyword>
<feature type="transmembrane region" description="Helical" evidence="9">
    <location>
        <begin position="121"/>
        <end position="142"/>
    </location>
</feature>
<evidence type="ECO:0000256" key="2">
    <source>
        <dbReference type="ARBA" id="ARBA00022448"/>
    </source>
</evidence>
<gene>
    <name evidence="11" type="ORF">FPZ52_00420</name>
</gene>
<evidence type="ECO:0000313" key="11">
    <source>
        <dbReference type="EMBL" id="QDY68235.1"/>
    </source>
</evidence>
<evidence type="ECO:0000256" key="3">
    <source>
        <dbReference type="ARBA" id="ARBA00022475"/>
    </source>
</evidence>
<keyword evidence="3" id="KW-1003">Cell membrane</keyword>
<reference evidence="11 12" key="1">
    <citation type="submission" date="2019-07" db="EMBL/GenBank/DDBJ databases">
        <title>Litoreibacter alkalisoli sp. nov., isolated from saline-alkaline soil.</title>
        <authorList>
            <person name="Wang S."/>
            <person name="Xu L."/>
            <person name="Xing Y.-T."/>
            <person name="Sun J.-Q."/>
        </authorList>
    </citation>
    <scope>NUCLEOTIDE SEQUENCE [LARGE SCALE GENOMIC DNA]</scope>
    <source>
        <strain evidence="11 12">LN3S51</strain>
    </source>
</reference>